<feature type="domain" description="FAD-binding" evidence="3">
    <location>
        <begin position="12"/>
        <end position="327"/>
    </location>
</feature>
<organism evidence="4 5">
    <name type="scientific">Brevibacillus fluminis</name>
    <dbReference type="NCBI Taxonomy" id="511487"/>
    <lineage>
        <taxon>Bacteria</taxon>
        <taxon>Bacillati</taxon>
        <taxon>Bacillota</taxon>
        <taxon>Bacilli</taxon>
        <taxon>Bacillales</taxon>
        <taxon>Paenibacillaceae</taxon>
        <taxon>Brevibacillus</taxon>
    </lineage>
</organism>
<dbReference type="EMBL" id="RHHQ01000008">
    <property type="protein sequence ID" value="RNB89686.1"/>
    <property type="molecule type" value="Genomic_DNA"/>
</dbReference>
<dbReference type="Pfam" id="PF01494">
    <property type="entry name" value="FAD_binding_3"/>
    <property type="match status" value="1"/>
</dbReference>
<dbReference type="Gene3D" id="3.30.70.2450">
    <property type="match status" value="1"/>
</dbReference>
<evidence type="ECO:0000313" key="5">
    <source>
        <dbReference type="Proteomes" id="UP000271031"/>
    </source>
</evidence>
<dbReference type="GO" id="GO:0004497">
    <property type="term" value="F:monooxygenase activity"/>
    <property type="evidence" value="ECO:0007669"/>
    <property type="project" value="UniProtKB-KW"/>
</dbReference>
<dbReference type="OrthoDB" id="9766816at2"/>
<dbReference type="Proteomes" id="UP000271031">
    <property type="component" value="Unassembled WGS sequence"/>
</dbReference>
<keyword evidence="5" id="KW-1185">Reference proteome</keyword>
<dbReference type="InterPro" id="IPR002938">
    <property type="entry name" value="FAD-bd"/>
</dbReference>
<protein>
    <submittedName>
        <fullName evidence="4">Monooxygenase</fullName>
    </submittedName>
</protein>
<dbReference type="SUPFAM" id="SSF51905">
    <property type="entry name" value="FAD/NAD(P)-binding domain"/>
    <property type="match status" value="1"/>
</dbReference>
<dbReference type="PANTHER" id="PTHR43476:SF4">
    <property type="entry name" value="BLR0106 PROTEIN"/>
    <property type="match status" value="1"/>
</dbReference>
<evidence type="ECO:0000256" key="2">
    <source>
        <dbReference type="ARBA" id="ARBA00023027"/>
    </source>
</evidence>
<evidence type="ECO:0000256" key="1">
    <source>
        <dbReference type="ARBA" id="ARBA00023002"/>
    </source>
</evidence>
<keyword evidence="4" id="KW-0503">Monooxygenase</keyword>
<sequence>MNTQDGNPFNRQVLVVGAGPVGLTAALALRSLGLPATVLEAEREGRPRPGSRAIYIHKATLKHLEEISPGLGFDFAKHGLVWPIKRTLFRGNEVYVKKYDTPKSDEIPPFSSLPQDVIERLLYRACLEAGVEFVWNTPIKEVKTSPSGAILTVEDGSVWTADYVIAADGARSVVRKTVGIEMEGPRTNDFFLVVDVKEDEENPMPIERIFHYQHPAMGGRNVMFVPFAGHWRVDLQLLEGDDPEAFGGIDGVKKWLPKVMDAKYADRVTWVSTYQFYQVVAKSFTDVHKRVLLAGEAAHLFAPFGARGMNSGVPDAIVAAKAIKAASEAKNADEANDFIAKGAEERRTAGLYNRGASNTALEHIQGSSPYMNMKREVAASLSPFIPRLGRWLDEGPYGPKSGPPELGTKY</sequence>
<dbReference type="AlphaFoldDB" id="A0A3M8DNM4"/>
<dbReference type="InterPro" id="IPR050631">
    <property type="entry name" value="PheA/TfdB_FAD_monoxygenase"/>
</dbReference>
<name>A0A3M8DNM4_9BACL</name>
<dbReference type="PANTHER" id="PTHR43476">
    <property type="entry name" value="3-(3-HYDROXY-PHENYL)PROPIONATE/3-HYDROXYCINNAMIC ACID HYDROXYLASE"/>
    <property type="match status" value="1"/>
</dbReference>
<dbReference type="PRINTS" id="PR00420">
    <property type="entry name" value="RNGMNOXGNASE"/>
</dbReference>
<reference evidence="4 5" key="1">
    <citation type="submission" date="2018-10" db="EMBL/GenBank/DDBJ databases">
        <title>Phylogenomics of Brevibacillus.</title>
        <authorList>
            <person name="Dunlap C."/>
        </authorList>
    </citation>
    <scope>NUCLEOTIDE SEQUENCE [LARGE SCALE GENOMIC DNA]</scope>
    <source>
        <strain evidence="4 5">JCM 15716</strain>
    </source>
</reference>
<comment type="caution">
    <text evidence="4">The sequence shown here is derived from an EMBL/GenBank/DDBJ whole genome shotgun (WGS) entry which is preliminary data.</text>
</comment>
<keyword evidence="2" id="KW-0520">NAD</keyword>
<keyword evidence="1" id="KW-0560">Oxidoreductase</keyword>
<proteinExistence type="predicted"/>
<accession>A0A3M8DNM4</accession>
<dbReference type="GO" id="GO:0071949">
    <property type="term" value="F:FAD binding"/>
    <property type="evidence" value="ECO:0007669"/>
    <property type="project" value="InterPro"/>
</dbReference>
<dbReference type="InterPro" id="IPR036188">
    <property type="entry name" value="FAD/NAD-bd_sf"/>
</dbReference>
<dbReference type="Gene3D" id="3.50.50.60">
    <property type="entry name" value="FAD/NAD(P)-binding domain"/>
    <property type="match status" value="1"/>
</dbReference>
<dbReference type="RefSeq" id="WP_122917940.1">
    <property type="nucleotide sequence ID" value="NZ_RHHQ01000008.1"/>
</dbReference>
<evidence type="ECO:0000259" key="3">
    <source>
        <dbReference type="Pfam" id="PF01494"/>
    </source>
</evidence>
<gene>
    <name evidence="4" type="ORF">EDM56_10935</name>
</gene>
<evidence type="ECO:0000313" key="4">
    <source>
        <dbReference type="EMBL" id="RNB89686.1"/>
    </source>
</evidence>